<dbReference type="RefSeq" id="WP_129888565.1">
    <property type="nucleotide sequence ID" value="NZ_CP035758.1"/>
</dbReference>
<dbReference type="InterPro" id="IPR040449">
    <property type="entry name" value="Peptidase_S66_N"/>
</dbReference>
<evidence type="ECO:0000259" key="4">
    <source>
        <dbReference type="Pfam" id="PF17676"/>
    </source>
</evidence>
<dbReference type="PANTHER" id="PTHR30237:SF4">
    <property type="entry name" value="LD-CARBOXYPEPTIDASE C-TERMINAL DOMAIN-CONTAINING PROTEIN"/>
    <property type="match status" value="1"/>
</dbReference>
<keyword evidence="5" id="KW-0645">Protease</keyword>
<dbReference type="InterPro" id="IPR027478">
    <property type="entry name" value="LdcA_N"/>
</dbReference>
<dbReference type="InterPro" id="IPR003507">
    <property type="entry name" value="S66_fam"/>
</dbReference>
<keyword evidence="2" id="KW-0378">Hydrolase</keyword>
<evidence type="ECO:0000256" key="2">
    <source>
        <dbReference type="ARBA" id="ARBA00022801"/>
    </source>
</evidence>
<protein>
    <submittedName>
        <fullName evidence="5">LD-carboxypeptidase</fullName>
    </submittedName>
</protein>
<dbReference type="Gene3D" id="3.50.30.60">
    <property type="entry name" value="LD-carboxypeptidase A C-terminal domain-like"/>
    <property type="match status" value="1"/>
</dbReference>
<dbReference type="InterPro" id="IPR027461">
    <property type="entry name" value="Carboxypeptidase_A_C_sf"/>
</dbReference>
<keyword evidence="5" id="KW-0121">Carboxypeptidase</keyword>
<evidence type="ECO:0000313" key="6">
    <source>
        <dbReference type="Proteomes" id="UP000290365"/>
    </source>
</evidence>
<dbReference type="InterPro" id="IPR029062">
    <property type="entry name" value="Class_I_gatase-like"/>
</dbReference>
<evidence type="ECO:0000256" key="1">
    <source>
        <dbReference type="ARBA" id="ARBA00010233"/>
    </source>
</evidence>
<name>A0A4P6JQ38_KTERU</name>
<dbReference type="Proteomes" id="UP000290365">
    <property type="component" value="Chromosome"/>
</dbReference>
<dbReference type="PANTHER" id="PTHR30237">
    <property type="entry name" value="MURAMOYLTETRAPEPTIDE CARBOXYPEPTIDASE"/>
    <property type="match status" value="1"/>
</dbReference>
<accession>A0A4P6JQ38</accession>
<dbReference type="KEGG" id="kbs:EPA93_16530"/>
<feature type="domain" description="LD-carboxypeptidase N-terminal" evidence="3">
    <location>
        <begin position="20"/>
        <end position="135"/>
    </location>
</feature>
<gene>
    <name evidence="5" type="ORF">EPA93_16530</name>
</gene>
<dbReference type="SUPFAM" id="SSF52317">
    <property type="entry name" value="Class I glutamine amidotransferase-like"/>
    <property type="match status" value="1"/>
</dbReference>
<proteinExistence type="inferred from homology"/>
<dbReference type="GO" id="GO:0004180">
    <property type="term" value="F:carboxypeptidase activity"/>
    <property type="evidence" value="ECO:0007669"/>
    <property type="project" value="UniProtKB-KW"/>
</dbReference>
<feature type="domain" description="LD-carboxypeptidase C-terminal" evidence="4">
    <location>
        <begin position="209"/>
        <end position="340"/>
    </location>
</feature>
<dbReference type="AlphaFoldDB" id="A0A4P6JQ38"/>
<dbReference type="InterPro" id="IPR040921">
    <property type="entry name" value="Peptidase_S66C"/>
</dbReference>
<evidence type="ECO:0000313" key="5">
    <source>
        <dbReference type="EMBL" id="QBD77509.1"/>
    </source>
</evidence>
<organism evidence="5 6">
    <name type="scientific">Ktedonosporobacter rubrisoli</name>
    <dbReference type="NCBI Taxonomy" id="2509675"/>
    <lineage>
        <taxon>Bacteria</taxon>
        <taxon>Bacillati</taxon>
        <taxon>Chloroflexota</taxon>
        <taxon>Ktedonobacteria</taxon>
        <taxon>Ktedonobacterales</taxon>
        <taxon>Ktedonosporobacteraceae</taxon>
        <taxon>Ktedonosporobacter</taxon>
    </lineage>
</organism>
<evidence type="ECO:0000259" key="3">
    <source>
        <dbReference type="Pfam" id="PF02016"/>
    </source>
</evidence>
<comment type="similarity">
    <text evidence="1">Belongs to the peptidase S66 family.</text>
</comment>
<dbReference type="EMBL" id="CP035758">
    <property type="protein sequence ID" value="QBD77509.1"/>
    <property type="molecule type" value="Genomic_DNA"/>
</dbReference>
<keyword evidence="6" id="KW-1185">Reference proteome</keyword>
<dbReference type="OrthoDB" id="9807329at2"/>
<dbReference type="CDD" id="cd07062">
    <property type="entry name" value="Peptidase_S66_mccF_like"/>
    <property type="match status" value="1"/>
</dbReference>
<reference evidence="5 6" key="1">
    <citation type="submission" date="2019-01" db="EMBL/GenBank/DDBJ databases">
        <title>Ktedonosporobacter rubrisoli SCAWS-G2.</title>
        <authorList>
            <person name="Huang Y."/>
            <person name="Yan B."/>
        </authorList>
    </citation>
    <scope>NUCLEOTIDE SEQUENCE [LARGE SCALE GENOMIC DNA]</scope>
    <source>
        <strain evidence="5 6">SCAWS-G2</strain>
    </source>
</reference>
<dbReference type="Pfam" id="PF02016">
    <property type="entry name" value="Peptidase_S66"/>
    <property type="match status" value="1"/>
</dbReference>
<sequence length="351" mass="40355">MSAQSMRFVHPAPVHPGDRVAILSPASGLPEIYPVVYELGLRRLREEFQLEPIEYPTTRKMNSPLVERARDVHAAFADPEIKAIICSIGGDDQIKLLKYLDAELIRANPKPFFGYSDNTNLHIFLWNLGITSYYGGSIMVHWGRAGAMHPYTRTYLKRALFERGLYEIEPAPNYTDELIDWGSDDLLSKQPKMYPNTGWRWLNGEKIVEGVTWGGCLEILDYNLRASRYIQANENYEGKILLLETSEEMPPATYVYRVLMGMGERGLLQQFSALLVGHPPAWSFECRRSPEEKEQYINEQEEAIRQALREYHPDLLTVFNLDFGHTDPQLIIPHGGYVKIDALQKRIFVEY</sequence>
<dbReference type="Pfam" id="PF17676">
    <property type="entry name" value="Peptidase_S66C"/>
    <property type="match status" value="1"/>
</dbReference>
<dbReference type="Gene3D" id="3.40.50.10740">
    <property type="entry name" value="Class I glutamine amidotransferase-like"/>
    <property type="match status" value="1"/>
</dbReference>
<dbReference type="SUPFAM" id="SSF141986">
    <property type="entry name" value="LD-carboxypeptidase A C-terminal domain-like"/>
    <property type="match status" value="1"/>
</dbReference>